<evidence type="ECO:0000256" key="1">
    <source>
        <dbReference type="SAM" id="MobiDB-lite"/>
    </source>
</evidence>
<accession>A0A0D9QDE7</accession>
<feature type="compositionally biased region" description="Low complexity" evidence="1">
    <location>
        <begin position="814"/>
        <end position="831"/>
    </location>
</feature>
<evidence type="ECO:0000313" key="4">
    <source>
        <dbReference type="Proteomes" id="UP000054561"/>
    </source>
</evidence>
<organism evidence="3 4">
    <name type="scientific">Plasmodium fragile</name>
    <dbReference type="NCBI Taxonomy" id="5857"/>
    <lineage>
        <taxon>Eukaryota</taxon>
        <taxon>Sar</taxon>
        <taxon>Alveolata</taxon>
        <taxon>Apicomplexa</taxon>
        <taxon>Aconoidasida</taxon>
        <taxon>Haemosporida</taxon>
        <taxon>Plasmodiidae</taxon>
        <taxon>Plasmodium</taxon>
        <taxon>Plasmodium (Plasmodium)</taxon>
    </lineage>
</organism>
<feature type="compositionally biased region" description="Basic and acidic residues" evidence="1">
    <location>
        <begin position="653"/>
        <end position="669"/>
    </location>
</feature>
<feature type="compositionally biased region" description="Polar residues" evidence="1">
    <location>
        <begin position="577"/>
        <end position="588"/>
    </location>
</feature>
<proteinExistence type="predicted"/>
<dbReference type="AlphaFoldDB" id="A0A0D9QDE7"/>
<feature type="region of interest" description="Disordered" evidence="1">
    <location>
        <begin position="975"/>
        <end position="1006"/>
    </location>
</feature>
<sequence>MDRDLWMDFLRVHVARTRKNIKPAEGEFKALLKTIENNFGEFMQHMGDSSMIEAYGSNCNNDDPHYWAQRKSAGQGSKVMMTREDKIVCMLMTGALSFVNGWGTRAKYKEGTSADDRKADEFIKCALANIYMYTLEETRSDAKWGIDYAWYLMKGMEVSEMDNLIKDEKCKKGAQEYGKGPNDQIKNRIRSLLKSKDATFNRIKEDAVENEKVQEVISAAVEKKEEEKVIQRKSGNKDSTNEDEEGGTNAERPEVKTGAGGRASMWNYLIVLWDDYIAQGDTGVTDKNIKDWGTTFWEHVKKVWEEFKEYVETAQHVGRARIMCASGKANDSSGTWTEQDSAICELTYIALDFKHDIARVIANVTEGITQTEVDEDAKMKSYIKCFLVNIFMKKIMGMNCLKRPGAHLAFGAADGIFKNMAGKDVGNIECERQDAEEGGERGIQAQHRTFWQIMDRWFERNKDKLGDGDFGVLGDGCMVDTTGRKGIKGEVQEQDAKVGELNNNEDGAKVKDTVKAEIRNVNKEIDENVSKILHEIRNCMNGETDCIKKLLEKEKEEQKQNNTTPPESVHANGKSPDVQTPVSPSTSAKAPVDTAVTAQTEDHGSRQTGTGGTQGDTVGTSPENDATQPDHTSTGKSDPHEDIIIPDLPPLPGEERGYVEGTDETDKYKGKGAVALPGTQGSTTISIGTSETTQNVPTGKETSDSIPVTEPQPPAPQPSGEETTQETTDKVPVGGEPNAEELAPGSGTSMISSPDDDSPPAHPSNGVPDSNSSTKNKEDPEDSSTVLTTTSDAPTIVGPGANAVAEGIETSQSAGPAGPDGAAGSTGEAGTPAGGRGGQADPPPQGATWTDLIPHTPAIIPAVVGIGLIAFFLWKVSIYDNAGMPHVQAVYTSEHPYGLQYMIVLTQMYSYTRFHSFYPTVLTLTPFFCLRTIIELHLEVLNECEVTEWENVKDDYLQILVEEFAQELMRDDDRNNNMLGVSTRSDGLSRNHVSSTDSKGTDPCPDGDPDPCKCMDNIQFATDPCPPTADDPDPWSCMETIQLEEEQSPALTGPEDATSECTQWINWIDRNKYLLRECTTQPWFLQLKAEWKQYLSQHWTDEVSAHREFGERGNMPSAEMKKVRLWKQWVSQQHRQMSTYTEEEWFQHLLNNVEEEKTEEKWSQREQTLHVSNIPTAQEGATHAEAEPRAPENIPFTKVKEPEQQQDHHPELRHTEQLTAQKLWMLILASVIEECEIENIMQDRELYVDALLHKLCN</sequence>
<dbReference type="Pfam" id="PF12879">
    <property type="entry name" value="SICA_C"/>
    <property type="match status" value="1"/>
</dbReference>
<feature type="region of interest" description="Disordered" evidence="1">
    <location>
        <begin position="227"/>
        <end position="258"/>
    </location>
</feature>
<evidence type="ECO:0000313" key="3">
    <source>
        <dbReference type="EMBL" id="KJP85048.1"/>
    </source>
</evidence>
<feature type="region of interest" description="Disordered" evidence="1">
    <location>
        <begin position="555"/>
        <end position="850"/>
    </location>
</feature>
<dbReference type="EMBL" id="KQ001757">
    <property type="protein sequence ID" value="KJP85048.1"/>
    <property type="molecule type" value="Genomic_DNA"/>
</dbReference>
<feature type="compositionally biased region" description="Basic and acidic residues" evidence="1">
    <location>
        <begin position="227"/>
        <end position="240"/>
    </location>
</feature>
<feature type="compositionally biased region" description="Polar residues" evidence="1">
    <location>
        <begin position="976"/>
        <end position="998"/>
    </location>
</feature>
<name>A0A0D9QDE7_PLAFR</name>
<evidence type="ECO:0000259" key="2">
    <source>
        <dbReference type="Pfam" id="PF12879"/>
    </source>
</evidence>
<dbReference type="OrthoDB" id="375150at2759"/>
<reference evidence="3 4" key="1">
    <citation type="submission" date="2014-03" db="EMBL/GenBank/DDBJ databases">
        <title>The Genome Sequence of Plasmodium fragile nilgiri.</title>
        <authorList>
            <consortium name="The Broad Institute Genomics Platform"/>
            <consortium name="The Broad Institute Genome Sequencing Center for Infectious Disease"/>
            <person name="Neafsey D."/>
            <person name="Duraisingh M."/>
            <person name="Young S.K."/>
            <person name="Zeng Q."/>
            <person name="Gargeya S."/>
            <person name="Abouelleil A."/>
            <person name="Alvarado L."/>
            <person name="Chapman S.B."/>
            <person name="Gainer-Dewar J."/>
            <person name="Goldberg J."/>
            <person name="Griggs A."/>
            <person name="Gujja S."/>
            <person name="Hansen M."/>
            <person name="Howarth C."/>
            <person name="Imamovic A."/>
            <person name="Larimer J."/>
            <person name="Pearson M."/>
            <person name="Poon T.W."/>
            <person name="Priest M."/>
            <person name="Roberts A."/>
            <person name="Saif S."/>
            <person name="Shea T."/>
            <person name="Sykes S."/>
            <person name="Wortman J."/>
            <person name="Nusbaum C."/>
            <person name="Birren B."/>
        </authorList>
    </citation>
    <scope>NUCLEOTIDE SEQUENCE [LARGE SCALE GENOMIC DNA]</scope>
    <source>
        <strain evidence="4">nilgiri</strain>
    </source>
</reference>
<dbReference type="GeneID" id="24270632"/>
<dbReference type="VEuPathDB" id="PlasmoDB:AK88_05318"/>
<gene>
    <name evidence="3" type="ORF">AK88_05318</name>
</gene>
<keyword evidence="4" id="KW-1185">Reference proteome</keyword>
<dbReference type="RefSeq" id="XP_012338343.1">
    <property type="nucleotide sequence ID" value="XM_012482920.1"/>
</dbReference>
<feature type="compositionally biased region" description="Polar residues" evidence="1">
    <location>
        <begin position="783"/>
        <end position="793"/>
    </location>
</feature>
<feature type="domain" description="Schizont-infected cell agglutination C-terminal" evidence="2">
    <location>
        <begin position="931"/>
        <end position="974"/>
    </location>
</feature>
<dbReference type="InterPro" id="IPR024288">
    <property type="entry name" value="SICA_C"/>
</dbReference>
<dbReference type="Proteomes" id="UP000054561">
    <property type="component" value="Unassembled WGS sequence"/>
</dbReference>
<feature type="compositionally biased region" description="Polar residues" evidence="1">
    <location>
        <begin position="621"/>
        <end position="636"/>
    </location>
</feature>
<feature type="compositionally biased region" description="Low complexity" evidence="1">
    <location>
        <begin position="678"/>
        <end position="694"/>
    </location>
</feature>
<protein>
    <recommendedName>
        <fullName evidence="2">Schizont-infected cell agglutination C-terminal domain-containing protein</fullName>
    </recommendedName>
</protein>